<evidence type="ECO:0000313" key="1">
    <source>
        <dbReference type="EMBL" id="ONG57323.1"/>
    </source>
</evidence>
<protein>
    <submittedName>
        <fullName evidence="1">Uncharacterized protein</fullName>
    </submittedName>
</protein>
<proteinExistence type="predicted"/>
<gene>
    <name evidence="1" type="ORF">BKE38_04005</name>
</gene>
<evidence type="ECO:0000313" key="2">
    <source>
        <dbReference type="Proteomes" id="UP000188879"/>
    </source>
</evidence>
<name>A0A1V2H777_9PROT</name>
<dbReference type="OrthoDB" id="7270145at2"/>
<keyword evidence="2" id="KW-1185">Reference proteome</keyword>
<dbReference type="RefSeq" id="WP_076956095.1">
    <property type="nucleotide sequence ID" value="NZ_MLCO01000026.1"/>
</dbReference>
<accession>A0A1V2H777</accession>
<dbReference type="EMBL" id="MLCO01000026">
    <property type="protein sequence ID" value="ONG57323.1"/>
    <property type="molecule type" value="Genomic_DNA"/>
</dbReference>
<reference evidence="1 2" key="1">
    <citation type="submission" date="2016-10" db="EMBL/GenBank/DDBJ databases">
        <title>Draft Genome sequence of Roseomonas sp. strain M3.</title>
        <authorList>
            <person name="Subhash Y."/>
            <person name="Lee S."/>
        </authorList>
    </citation>
    <scope>NUCLEOTIDE SEQUENCE [LARGE SCALE GENOMIC DNA]</scope>
    <source>
        <strain evidence="1 2">M3</strain>
    </source>
</reference>
<dbReference type="AlphaFoldDB" id="A0A1V2H777"/>
<sequence length="105" mass="11786">MTRADAIRSEMAEIVEEAAEPYLTLGVKAAIAKAARLLGLTTRRAEAYRWGEVRMVPGWEMEELRLRREALREQRIARLESDIAALKASRRSHNAHSSECHGEGG</sequence>
<comment type="caution">
    <text evidence="1">The sequence shown here is derived from an EMBL/GenBank/DDBJ whole genome shotgun (WGS) entry which is preliminary data.</text>
</comment>
<organism evidence="1 2">
    <name type="scientific">Teichococcus deserti</name>
    <dbReference type="NCBI Taxonomy" id="1817963"/>
    <lineage>
        <taxon>Bacteria</taxon>
        <taxon>Pseudomonadati</taxon>
        <taxon>Pseudomonadota</taxon>
        <taxon>Alphaproteobacteria</taxon>
        <taxon>Acetobacterales</taxon>
        <taxon>Roseomonadaceae</taxon>
        <taxon>Roseomonas</taxon>
    </lineage>
</organism>
<dbReference type="Proteomes" id="UP000188879">
    <property type="component" value="Unassembled WGS sequence"/>
</dbReference>